<keyword evidence="3" id="KW-1185">Reference proteome</keyword>
<dbReference type="PROSITE" id="PS50181">
    <property type="entry name" value="FBOX"/>
    <property type="match status" value="1"/>
</dbReference>
<dbReference type="OrthoDB" id="2095648at2759"/>
<dbReference type="GO" id="GO:0031146">
    <property type="term" value="P:SCF-dependent proteasomal ubiquitin-dependent protein catabolic process"/>
    <property type="evidence" value="ECO:0007669"/>
    <property type="project" value="InterPro"/>
</dbReference>
<organism evidence="2 3">
    <name type="scientific">Stichopus japonicus</name>
    <name type="common">Sea cucumber</name>
    <dbReference type="NCBI Taxonomy" id="307972"/>
    <lineage>
        <taxon>Eukaryota</taxon>
        <taxon>Metazoa</taxon>
        <taxon>Echinodermata</taxon>
        <taxon>Eleutherozoa</taxon>
        <taxon>Echinozoa</taxon>
        <taxon>Holothuroidea</taxon>
        <taxon>Aspidochirotacea</taxon>
        <taxon>Aspidochirotida</taxon>
        <taxon>Stichopodidae</taxon>
        <taxon>Apostichopus</taxon>
    </lineage>
</organism>
<accession>A0A2G8KF41</accession>
<dbReference type="InterPro" id="IPR036047">
    <property type="entry name" value="F-box-like_dom_sf"/>
</dbReference>
<dbReference type="SUPFAM" id="SSF81383">
    <property type="entry name" value="F-box domain"/>
    <property type="match status" value="1"/>
</dbReference>
<protein>
    <submittedName>
        <fullName evidence="2">Putative F-box/LRR-repeat protein 18</fullName>
    </submittedName>
</protein>
<dbReference type="Gene3D" id="3.80.10.10">
    <property type="entry name" value="Ribonuclease Inhibitor"/>
    <property type="match status" value="1"/>
</dbReference>
<dbReference type="InterPro" id="IPR032675">
    <property type="entry name" value="LRR_dom_sf"/>
</dbReference>
<dbReference type="EMBL" id="MRZV01000635">
    <property type="protein sequence ID" value="PIK46579.1"/>
    <property type="molecule type" value="Genomic_DNA"/>
</dbReference>
<proteinExistence type="predicted"/>
<dbReference type="Pfam" id="PF19729">
    <property type="entry name" value="LRR_FBXL18"/>
    <property type="match status" value="1"/>
</dbReference>
<comment type="caution">
    <text evidence="2">The sequence shown here is derived from an EMBL/GenBank/DDBJ whole genome shotgun (WGS) entry which is preliminary data.</text>
</comment>
<reference evidence="2 3" key="1">
    <citation type="journal article" date="2017" name="PLoS Biol.">
        <title>The sea cucumber genome provides insights into morphological evolution and visceral regeneration.</title>
        <authorList>
            <person name="Zhang X."/>
            <person name="Sun L."/>
            <person name="Yuan J."/>
            <person name="Sun Y."/>
            <person name="Gao Y."/>
            <person name="Zhang L."/>
            <person name="Li S."/>
            <person name="Dai H."/>
            <person name="Hamel J.F."/>
            <person name="Liu C."/>
            <person name="Yu Y."/>
            <person name="Liu S."/>
            <person name="Lin W."/>
            <person name="Guo K."/>
            <person name="Jin S."/>
            <person name="Xu P."/>
            <person name="Storey K.B."/>
            <person name="Huan P."/>
            <person name="Zhang T."/>
            <person name="Zhou Y."/>
            <person name="Zhang J."/>
            <person name="Lin C."/>
            <person name="Li X."/>
            <person name="Xing L."/>
            <person name="Huo D."/>
            <person name="Sun M."/>
            <person name="Wang L."/>
            <person name="Mercier A."/>
            <person name="Li F."/>
            <person name="Yang H."/>
            <person name="Xiang J."/>
        </authorList>
    </citation>
    <scope>NUCLEOTIDE SEQUENCE [LARGE SCALE GENOMIC DNA]</scope>
    <source>
        <strain evidence="2">Shaxun</strain>
        <tissue evidence="2">Muscle</tissue>
    </source>
</reference>
<gene>
    <name evidence="2" type="ORF">BSL78_16557</name>
</gene>
<dbReference type="SUPFAM" id="SSF52047">
    <property type="entry name" value="RNI-like"/>
    <property type="match status" value="1"/>
</dbReference>
<name>A0A2G8KF41_STIJA</name>
<evidence type="ECO:0000313" key="3">
    <source>
        <dbReference type="Proteomes" id="UP000230750"/>
    </source>
</evidence>
<dbReference type="InterPro" id="IPR045627">
    <property type="entry name" value="FBXL18_LRR"/>
</dbReference>
<feature type="domain" description="F-box" evidence="1">
    <location>
        <begin position="6"/>
        <end position="53"/>
    </location>
</feature>
<dbReference type="InterPro" id="IPR001810">
    <property type="entry name" value="F-box_dom"/>
</dbReference>
<dbReference type="AlphaFoldDB" id="A0A2G8KF41"/>
<dbReference type="Pfam" id="PF12937">
    <property type="entry name" value="F-box-like"/>
    <property type="match status" value="1"/>
</dbReference>
<sequence length="468" mass="53079">MDICVSYRLEHLPDELIIRIFSWLSTADLVRIHSVPNKRMKNLTLDKALSRTLSFGGCFQCEEGQMQLFLKTSTAVKKLSLADCYQLKMVTVLRTVPRLKVLVMLDLTNLHVSPTVLANILDNLPVLEALGLSAHGKVPLDANNKAVHPFTEETTASLGRLKHFKYSIGHVCVRNSLLPCVKNIESLVLDFMPFEQRYDHCSCAFFIRTPFFTEDIGNLKQVFAPRAVIKELHSHMFLSMIQTCLRNHFKPYMRTSNEVICFKDIHQVSTGASAAELEPWWTAFLRKDAEDDIKIASPFIHLPPGDKWELLQNQEQEKHGTAGHVVRCLKLCCLPNGNMRCSPKQMSILDGLPFYNCLEEIELVIGQGKQHFLPEVIGKAYSECSQQEGDIEREVFDDILELIKQNQKLRKVSLTVSRQTEMSKEIYGQLVLVLLEADSIFLGIFKRFLESAAHRSSQYGLATNAALV</sequence>
<evidence type="ECO:0000259" key="1">
    <source>
        <dbReference type="PROSITE" id="PS50181"/>
    </source>
</evidence>
<dbReference type="Proteomes" id="UP000230750">
    <property type="component" value="Unassembled WGS sequence"/>
</dbReference>
<evidence type="ECO:0000313" key="2">
    <source>
        <dbReference type="EMBL" id="PIK46579.1"/>
    </source>
</evidence>